<evidence type="ECO:0000256" key="2">
    <source>
        <dbReference type="SAM" id="SignalP"/>
    </source>
</evidence>
<evidence type="ECO:0000313" key="3">
    <source>
        <dbReference type="EMBL" id="MFC4977339.1"/>
    </source>
</evidence>
<feature type="region of interest" description="Disordered" evidence="1">
    <location>
        <begin position="25"/>
        <end position="79"/>
    </location>
</feature>
<keyword evidence="4" id="KW-1185">Reference proteome</keyword>
<gene>
    <name evidence="3" type="ORF">ACFPL4_03050</name>
</gene>
<name>A0ABV9V032_STRAZ</name>
<feature type="signal peptide" evidence="2">
    <location>
        <begin position="1"/>
        <end position="19"/>
    </location>
</feature>
<sequence length="79" mass="8080">MLTSFLFAFAGVTALVVLARGGFESTDRQNEGYGPPWEGAPGHGYPQGGAPGYGYPQPGHGYPRGGGNPPPPASPPPGW</sequence>
<reference evidence="4" key="1">
    <citation type="journal article" date="2019" name="Int. J. Syst. Evol. Microbiol.">
        <title>The Global Catalogue of Microorganisms (GCM) 10K type strain sequencing project: providing services to taxonomists for standard genome sequencing and annotation.</title>
        <authorList>
            <consortium name="The Broad Institute Genomics Platform"/>
            <consortium name="The Broad Institute Genome Sequencing Center for Infectious Disease"/>
            <person name="Wu L."/>
            <person name="Ma J."/>
        </authorList>
    </citation>
    <scope>NUCLEOTIDE SEQUENCE [LARGE SCALE GENOMIC DNA]</scope>
    <source>
        <strain evidence="4">ICMP 257</strain>
    </source>
</reference>
<organism evidence="3 4">
    <name type="scientific">Streptomyces atroolivaceus</name>
    <dbReference type="NCBI Taxonomy" id="66869"/>
    <lineage>
        <taxon>Bacteria</taxon>
        <taxon>Bacillati</taxon>
        <taxon>Actinomycetota</taxon>
        <taxon>Actinomycetes</taxon>
        <taxon>Kitasatosporales</taxon>
        <taxon>Streptomycetaceae</taxon>
        <taxon>Streptomyces</taxon>
    </lineage>
</organism>
<dbReference type="RefSeq" id="WP_244300055.1">
    <property type="nucleotide sequence ID" value="NZ_JBHSJE010000001.1"/>
</dbReference>
<dbReference type="Proteomes" id="UP001595908">
    <property type="component" value="Unassembled WGS sequence"/>
</dbReference>
<keyword evidence="2" id="KW-0732">Signal</keyword>
<protein>
    <submittedName>
        <fullName evidence="3">Uncharacterized protein</fullName>
    </submittedName>
</protein>
<dbReference type="GeneID" id="96256761"/>
<evidence type="ECO:0000313" key="4">
    <source>
        <dbReference type="Proteomes" id="UP001595908"/>
    </source>
</evidence>
<feature type="chain" id="PRO_5045496050" evidence="2">
    <location>
        <begin position="20"/>
        <end position="79"/>
    </location>
</feature>
<evidence type="ECO:0000256" key="1">
    <source>
        <dbReference type="SAM" id="MobiDB-lite"/>
    </source>
</evidence>
<feature type="compositionally biased region" description="Pro residues" evidence="1">
    <location>
        <begin position="68"/>
        <end position="79"/>
    </location>
</feature>
<feature type="compositionally biased region" description="Gly residues" evidence="1">
    <location>
        <begin position="41"/>
        <end position="52"/>
    </location>
</feature>
<proteinExistence type="predicted"/>
<dbReference type="EMBL" id="JBHSJE010000001">
    <property type="protein sequence ID" value="MFC4977339.1"/>
    <property type="molecule type" value="Genomic_DNA"/>
</dbReference>
<comment type="caution">
    <text evidence="3">The sequence shown here is derived from an EMBL/GenBank/DDBJ whole genome shotgun (WGS) entry which is preliminary data.</text>
</comment>
<accession>A0ABV9V032</accession>